<evidence type="ECO:0000313" key="3">
    <source>
        <dbReference type="Proteomes" id="UP001595872"/>
    </source>
</evidence>
<feature type="region of interest" description="Disordered" evidence="1">
    <location>
        <begin position="235"/>
        <end position="265"/>
    </location>
</feature>
<comment type="caution">
    <text evidence="2">The sequence shown here is derived from an EMBL/GenBank/DDBJ whole genome shotgun (WGS) entry which is preliminary data.</text>
</comment>
<organism evidence="2 3">
    <name type="scientific">Actinomadura gamaensis</name>
    <dbReference type="NCBI Taxonomy" id="1763541"/>
    <lineage>
        <taxon>Bacteria</taxon>
        <taxon>Bacillati</taxon>
        <taxon>Actinomycetota</taxon>
        <taxon>Actinomycetes</taxon>
        <taxon>Streptosporangiales</taxon>
        <taxon>Thermomonosporaceae</taxon>
        <taxon>Actinomadura</taxon>
    </lineage>
</organism>
<reference evidence="3" key="1">
    <citation type="journal article" date="2019" name="Int. J. Syst. Evol. Microbiol.">
        <title>The Global Catalogue of Microorganisms (GCM) 10K type strain sequencing project: providing services to taxonomists for standard genome sequencing and annotation.</title>
        <authorList>
            <consortium name="The Broad Institute Genomics Platform"/>
            <consortium name="The Broad Institute Genome Sequencing Center for Infectious Disease"/>
            <person name="Wu L."/>
            <person name="Ma J."/>
        </authorList>
    </citation>
    <scope>NUCLEOTIDE SEQUENCE [LARGE SCALE GENOMIC DNA]</scope>
    <source>
        <strain evidence="3">KLKA75</strain>
    </source>
</reference>
<dbReference type="EMBL" id="JBHSIT010000002">
    <property type="protein sequence ID" value="MFC4906940.1"/>
    <property type="molecule type" value="Genomic_DNA"/>
</dbReference>
<keyword evidence="3" id="KW-1185">Reference proteome</keyword>
<accession>A0ABV9TUR8</accession>
<feature type="compositionally biased region" description="Pro residues" evidence="1">
    <location>
        <begin position="243"/>
        <end position="265"/>
    </location>
</feature>
<gene>
    <name evidence="2" type="ORF">ACFPCY_06400</name>
</gene>
<sequence length="265" mass="27931">MSDAIRRSQAALDAYERQFALPAGTSSYRADPAVARTLINTLLSDLASYADLHQIRLDPGQIAALARPRTSPDPSQFAVPHVLGWEVDDAVKAIPRSGCLPPTRGYVAAIHHAADGSLECTVAFPGVPAPVRMQGTNVRATKPFPGVSLEDAEVTRPSEAMRRFVIASARRLYGNAGPRELIDEALLGAAISDWAGVSTARLRESLQRPIVRAAADLSASPMNAAQLAASDLPTSVFWSPTSAPAPPAGASAPPQPPSPHQSPRL</sequence>
<protein>
    <submittedName>
        <fullName evidence="2">Uncharacterized protein</fullName>
    </submittedName>
</protein>
<evidence type="ECO:0000313" key="2">
    <source>
        <dbReference type="EMBL" id="MFC4906940.1"/>
    </source>
</evidence>
<dbReference type="Proteomes" id="UP001595872">
    <property type="component" value="Unassembled WGS sequence"/>
</dbReference>
<evidence type="ECO:0000256" key="1">
    <source>
        <dbReference type="SAM" id="MobiDB-lite"/>
    </source>
</evidence>
<name>A0ABV9TUR8_9ACTN</name>
<proteinExistence type="predicted"/>
<dbReference type="RefSeq" id="WP_378252680.1">
    <property type="nucleotide sequence ID" value="NZ_JBHSIT010000002.1"/>
</dbReference>